<dbReference type="RefSeq" id="WP_079654414.1">
    <property type="nucleotide sequence ID" value="NZ_LT670846.1"/>
</dbReference>
<dbReference type="UniPathway" id="UPA00060"/>
<evidence type="ECO:0000259" key="4">
    <source>
        <dbReference type="Pfam" id="PF01266"/>
    </source>
</evidence>
<dbReference type="SUPFAM" id="SSF51971">
    <property type="entry name" value="Nucleotide-binding domain"/>
    <property type="match status" value="1"/>
</dbReference>
<dbReference type="EMBL" id="LT670846">
    <property type="protein sequence ID" value="SHK52491.1"/>
    <property type="molecule type" value="Genomic_DNA"/>
</dbReference>
<dbReference type="NCBIfam" id="TIGR02352">
    <property type="entry name" value="thiamin_ThiO"/>
    <property type="match status" value="1"/>
</dbReference>
<dbReference type="STRING" id="381751.SAMN05444391_1319"/>
<dbReference type="GO" id="GO:0009229">
    <property type="term" value="P:thiamine diphosphate biosynthetic process"/>
    <property type="evidence" value="ECO:0007669"/>
    <property type="project" value="UniProtKB-UniPathway"/>
</dbReference>
<proteinExistence type="predicted"/>
<dbReference type="PROSITE" id="PS51257">
    <property type="entry name" value="PROKAR_LIPOPROTEIN"/>
    <property type="match status" value="1"/>
</dbReference>
<dbReference type="GO" id="GO:0005737">
    <property type="term" value="C:cytoplasm"/>
    <property type="evidence" value="ECO:0007669"/>
    <property type="project" value="TreeGrafter"/>
</dbReference>
<keyword evidence="3" id="KW-0560">Oxidoreductase</keyword>
<dbReference type="OrthoDB" id="9794226at2"/>
<name>A0A1M6T681_9AQUI</name>
<accession>A0A1M6T681</accession>
<dbReference type="InterPro" id="IPR006076">
    <property type="entry name" value="FAD-dep_OxRdtase"/>
</dbReference>
<dbReference type="InterPro" id="IPR012727">
    <property type="entry name" value="Gly_oxidase_ThiO"/>
</dbReference>
<dbReference type="GO" id="GO:0009228">
    <property type="term" value="P:thiamine biosynthetic process"/>
    <property type="evidence" value="ECO:0007669"/>
    <property type="project" value="UniProtKB-KW"/>
</dbReference>
<dbReference type="PANTHER" id="PTHR13847">
    <property type="entry name" value="SARCOSINE DEHYDROGENASE-RELATED"/>
    <property type="match status" value="1"/>
</dbReference>
<sequence length="348" mass="39050">MTKIIVVGSGIIGLSCALRLLIEGYRVAIITKNTQESTSWVAGGMLAPFSEGLKGYIFDFSYQSLKEFPQFVKVAEETSSYKVSFWQEGIRRLVLEGEEDLLSIAEAYTRMGYKLHLEEPTSDLSSKVKKVIHYEEEGWVDTEELMSALWKAAERLGAELVIDHIREVRKKDGYVEEVVGIKGCYEAEFYVFATGAWTGQLFDLPVFPIKGQALKVKGVKPSIVHYSSVSYLIPRERYLYIGATSERVGFLEGVSLEGVKRLSEGAIQLMPALKDSELISTLYGFRPASPDELPIFETGNNYIVATGHYRNGILHGPITSKIVLEYLQGKKSPFLDIFSSERFKHERG</sequence>
<dbReference type="InterPro" id="IPR036188">
    <property type="entry name" value="FAD/NAD-bd_sf"/>
</dbReference>
<evidence type="ECO:0000256" key="1">
    <source>
        <dbReference type="ARBA" id="ARBA00004948"/>
    </source>
</evidence>
<dbReference type="Gene3D" id="3.30.9.10">
    <property type="entry name" value="D-Amino Acid Oxidase, subunit A, domain 2"/>
    <property type="match status" value="1"/>
</dbReference>
<protein>
    <submittedName>
        <fullName evidence="5">Glycine oxidase</fullName>
    </submittedName>
</protein>
<dbReference type="Gene3D" id="3.50.50.60">
    <property type="entry name" value="FAD/NAD(P)-binding domain"/>
    <property type="match status" value="1"/>
</dbReference>
<feature type="domain" description="FAD dependent oxidoreductase" evidence="4">
    <location>
        <begin position="3"/>
        <end position="324"/>
    </location>
</feature>
<reference evidence="5 6" key="1">
    <citation type="submission" date="2016-11" db="EMBL/GenBank/DDBJ databases">
        <authorList>
            <person name="Jaros S."/>
            <person name="Januszkiewicz K."/>
            <person name="Wedrychowicz H."/>
        </authorList>
    </citation>
    <scope>NUCLEOTIDE SEQUENCE [LARGE SCALE GENOMIC DNA]</scope>
    <source>
        <strain evidence="5 6">DSM 19557</strain>
    </source>
</reference>
<evidence type="ECO:0000313" key="6">
    <source>
        <dbReference type="Proteomes" id="UP000189810"/>
    </source>
</evidence>
<evidence type="ECO:0000256" key="3">
    <source>
        <dbReference type="ARBA" id="ARBA00023002"/>
    </source>
</evidence>
<evidence type="ECO:0000313" key="5">
    <source>
        <dbReference type="EMBL" id="SHK52491.1"/>
    </source>
</evidence>
<dbReference type="SUPFAM" id="SSF54373">
    <property type="entry name" value="FAD-linked reductases, C-terminal domain"/>
    <property type="match status" value="1"/>
</dbReference>
<keyword evidence="2" id="KW-0784">Thiamine biosynthesis</keyword>
<gene>
    <name evidence="5" type="ORF">SAMN05444391_1319</name>
</gene>
<organism evidence="5 6">
    <name type="scientific">Thermocrinis minervae</name>
    <dbReference type="NCBI Taxonomy" id="381751"/>
    <lineage>
        <taxon>Bacteria</taxon>
        <taxon>Pseudomonadati</taxon>
        <taxon>Aquificota</taxon>
        <taxon>Aquificia</taxon>
        <taxon>Aquificales</taxon>
        <taxon>Aquificaceae</taxon>
        <taxon>Thermocrinis</taxon>
    </lineage>
</organism>
<dbReference type="GO" id="GO:0016491">
    <property type="term" value="F:oxidoreductase activity"/>
    <property type="evidence" value="ECO:0007669"/>
    <property type="project" value="UniProtKB-KW"/>
</dbReference>
<dbReference type="Pfam" id="PF01266">
    <property type="entry name" value="DAO"/>
    <property type="match status" value="1"/>
</dbReference>
<dbReference type="Proteomes" id="UP000189810">
    <property type="component" value="Chromosome I"/>
</dbReference>
<dbReference type="AlphaFoldDB" id="A0A1M6T681"/>
<dbReference type="PANTHER" id="PTHR13847:SF289">
    <property type="entry name" value="GLYCINE OXIDASE"/>
    <property type="match status" value="1"/>
</dbReference>
<comment type="pathway">
    <text evidence="1">Cofactor biosynthesis; thiamine diphosphate biosynthesis.</text>
</comment>
<evidence type="ECO:0000256" key="2">
    <source>
        <dbReference type="ARBA" id="ARBA00022977"/>
    </source>
</evidence>
<keyword evidence="6" id="KW-1185">Reference proteome</keyword>
<dbReference type="GO" id="GO:0050660">
    <property type="term" value="F:flavin adenine dinucleotide binding"/>
    <property type="evidence" value="ECO:0007669"/>
    <property type="project" value="InterPro"/>
</dbReference>